<dbReference type="PANTHER" id="PTHR30007:SF0">
    <property type="entry name" value="TRANSPOSASE"/>
    <property type="match status" value="1"/>
</dbReference>
<dbReference type="GO" id="GO:0004803">
    <property type="term" value="F:transposase activity"/>
    <property type="evidence" value="ECO:0007669"/>
    <property type="project" value="InterPro"/>
</dbReference>
<dbReference type="EMBL" id="JAHHHV010000085">
    <property type="protein sequence ID" value="MBW4468183.1"/>
    <property type="molecule type" value="Genomic_DNA"/>
</dbReference>
<dbReference type="NCBIfam" id="NF033580">
    <property type="entry name" value="transpos_IS5_3"/>
    <property type="match status" value="1"/>
</dbReference>
<evidence type="ECO:0000313" key="3">
    <source>
        <dbReference type="EMBL" id="MBW4468183.1"/>
    </source>
</evidence>
<comment type="caution">
    <text evidence="3">The sequence shown here is derived from an EMBL/GenBank/DDBJ whole genome shotgun (WGS) entry which is preliminary data.</text>
</comment>
<dbReference type="GO" id="GO:0006313">
    <property type="term" value="P:DNA transposition"/>
    <property type="evidence" value="ECO:0007669"/>
    <property type="project" value="InterPro"/>
</dbReference>
<protein>
    <submittedName>
        <fullName evidence="3">IS5 family transposase</fullName>
    </submittedName>
</protein>
<proteinExistence type="predicted"/>
<dbReference type="Pfam" id="PF01609">
    <property type="entry name" value="DDE_Tnp_1"/>
    <property type="match status" value="1"/>
</dbReference>
<reference evidence="3" key="2">
    <citation type="journal article" date="2022" name="Microbiol. Resour. Announc.">
        <title>Metagenome Sequencing to Explore Phylogenomics of Terrestrial Cyanobacteria.</title>
        <authorList>
            <person name="Ward R.D."/>
            <person name="Stajich J.E."/>
            <person name="Johansen J.R."/>
            <person name="Huntemann M."/>
            <person name="Clum A."/>
            <person name="Foster B."/>
            <person name="Foster B."/>
            <person name="Roux S."/>
            <person name="Palaniappan K."/>
            <person name="Varghese N."/>
            <person name="Mukherjee S."/>
            <person name="Reddy T.B.K."/>
            <person name="Daum C."/>
            <person name="Copeland A."/>
            <person name="Chen I.A."/>
            <person name="Ivanova N.N."/>
            <person name="Kyrpides N.C."/>
            <person name="Shapiro N."/>
            <person name="Eloe-Fadrosh E.A."/>
            <person name="Pietrasiak N."/>
        </authorList>
    </citation>
    <scope>NUCLEOTIDE SEQUENCE</scope>
    <source>
        <strain evidence="3">GSE-TBD4-15B</strain>
    </source>
</reference>
<evidence type="ECO:0000259" key="1">
    <source>
        <dbReference type="Pfam" id="PF01609"/>
    </source>
</evidence>
<dbReference type="Pfam" id="PF13340">
    <property type="entry name" value="DUF4096"/>
    <property type="match status" value="1"/>
</dbReference>
<organism evidence="3 4">
    <name type="scientific">Pegethrix bostrychoides GSE-TBD4-15B</name>
    <dbReference type="NCBI Taxonomy" id="2839662"/>
    <lineage>
        <taxon>Bacteria</taxon>
        <taxon>Bacillati</taxon>
        <taxon>Cyanobacteriota</taxon>
        <taxon>Cyanophyceae</taxon>
        <taxon>Oculatellales</taxon>
        <taxon>Oculatellaceae</taxon>
        <taxon>Pegethrix</taxon>
    </lineage>
</organism>
<feature type="domain" description="Transposase IS4-like" evidence="1">
    <location>
        <begin position="99"/>
        <end position="257"/>
    </location>
</feature>
<evidence type="ECO:0000313" key="4">
    <source>
        <dbReference type="Proteomes" id="UP000707356"/>
    </source>
</evidence>
<feature type="domain" description="Insertion element IS402-like" evidence="2">
    <location>
        <begin position="9"/>
        <end position="82"/>
    </location>
</feature>
<dbReference type="Proteomes" id="UP000707356">
    <property type="component" value="Unassembled WGS sequence"/>
</dbReference>
<dbReference type="PANTHER" id="PTHR30007">
    <property type="entry name" value="PHP DOMAIN PROTEIN"/>
    <property type="match status" value="1"/>
</dbReference>
<dbReference type="GO" id="GO:0003677">
    <property type="term" value="F:DNA binding"/>
    <property type="evidence" value="ECO:0007669"/>
    <property type="project" value="InterPro"/>
</dbReference>
<sequence length="263" mass="30753">MTSSYRTDLTDEQWELLSPLIPPAKPGGRPRTVDMRAVVNAIFYLLVTGCAWELLPHDFPKPKTVYHYFRQWRIEGDWERIHDKLRQWVRVSDGRMTSPSAMILDSQSVKSATMVHEAVGYDGGKRVKGRKRHLLVDTMGLMILVVVTAASVPEREGAKLVFEKLNGIRQQFMRLVLIWVDGGYEGAEFMRWVMDHYRWIIETVKRSDTAKGFVVLPKRWIVERRFGWWNWCRRLSKDYEGLPKTSEAMIQVAMIRVMLRRLA</sequence>
<evidence type="ECO:0000259" key="2">
    <source>
        <dbReference type="Pfam" id="PF13340"/>
    </source>
</evidence>
<reference evidence="3" key="1">
    <citation type="submission" date="2021-05" db="EMBL/GenBank/DDBJ databases">
        <authorList>
            <person name="Pietrasiak N."/>
            <person name="Ward R."/>
            <person name="Stajich J.E."/>
            <person name="Kurbessoian T."/>
        </authorList>
    </citation>
    <scope>NUCLEOTIDE SEQUENCE</scope>
    <source>
        <strain evidence="3">GSE-TBD4-15B</strain>
    </source>
</reference>
<dbReference type="AlphaFoldDB" id="A0A951PFY0"/>
<dbReference type="InterPro" id="IPR025161">
    <property type="entry name" value="IS402-like_dom"/>
</dbReference>
<gene>
    <name evidence="3" type="ORF">KME07_22375</name>
</gene>
<dbReference type="InterPro" id="IPR002559">
    <property type="entry name" value="Transposase_11"/>
</dbReference>
<accession>A0A951PFY0</accession>
<name>A0A951PFY0_9CYAN</name>